<sequence length="409" mass="42150">MGTRWAVRADRAFDGVRFLPGGATVVIKGERIVGVEPADFALPDGVPVAQVSGTLLPGLVDCHVHLVASGAFPGAPGSLEWAGGADVSAVDEVITESLRAQVAAGVTTVRDLGDVGFRVLDHRDRHGEGLPRVVAAGPPITTPAGHCHFLGGDVDPDAPGALERAATERAERGVDLVKVMASGGFLTPGSDQLGAQFDRASLRRLVDASHAAGLRIVAHTHSITGAEVALDAGVDGLEHFTCLADGGAAASPELLDRVAAAGVTVDPTLGRDASRFPPVSQMPPHVLEMLARIGITDRDAHFEQMARNSLRLREHGIRVVSGLDAGAMPAKLHGHLWRSVAELVHGGWPVDDALATATSVAADDCGVDAGRLVAGRLADLLVVDGDLSSDVEALARPVAVWLGGVRAAT</sequence>
<gene>
    <name evidence="2" type="ORF">ACFQO6_06925</name>
</gene>
<dbReference type="Pfam" id="PF01979">
    <property type="entry name" value="Amidohydro_1"/>
    <property type="match status" value="1"/>
</dbReference>
<reference evidence="3" key="1">
    <citation type="journal article" date="2019" name="Int. J. Syst. Evol. Microbiol.">
        <title>The Global Catalogue of Microorganisms (GCM) 10K type strain sequencing project: providing services to taxonomists for standard genome sequencing and annotation.</title>
        <authorList>
            <consortium name="The Broad Institute Genomics Platform"/>
            <consortium name="The Broad Institute Genome Sequencing Center for Infectious Disease"/>
            <person name="Wu L."/>
            <person name="Ma J."/>
        </authorList>
    </citation>
    <scope>NUCLEOTIDE SEQUENCE [LARGE SCALE GENOMIC DNA]</scope>
    <source>
        <strain evidence="3">FCH27</strain>
    </source>
</reference>
<dbReference type="InterPro" id="IPR011059">
    <property type="entry name" value="Metal-dep_hydrolase_composite"/>
</dbReference>
<dbReference type="EMBL" id="JBHTCH010000005">
    <property type="protein sequence ID" value="MFC7359999.1"/>
    <property type="molecule type" value="Genomic_DNA"/>
</dbReference>
<dbReference type="RefSeq" id="WP_255890747.1">
    <property type="nucleotide sequence ID" value="NZ_JAFMZM010000003.1"/>
</dbReference>
<dbReference type="Proteomes" id="UP001596524">
    <property type="component" value="Unassembled WGS sequence"/>
</dbReference>
<dbReference type="Gene3D" id="2.30.40.10">
    <property type="entry name" value="Urease, subunit C, domain 1"/>
    <property type="match status" value="1"/>
</dbReference>
<accession>A0ABW2MY97</accession>
<comment type="caution">
    <text evidence="2">The sequence shown here is derived from an EMBL/GenBank/DDBJ whole genome shotgun (WGS) entry which is preliminary data.</text>
</comment>
<dbReference type="PANTHER" id="PTHR43135:SF3">
    <property type="entry name" value="ALPHA-D-RIBOSE 1-METHYLPHOSPHONATE 5-TRIPHOSPHATE DIPHOSPHATASE"/>
    <property type="match status" value="1"/>
</dbReference>
<name>A0ABW2MY97_9ACTN</name>
<dbReference type="InterPro" id="IPR006680">
    <property type="entry name" value="Amidohydro-rel"/>
</dbReference>
<organism evidence="2 3">
    <name type="scientific">Nocardioides astragali</name>
    <dbReference type="NCBI Taxonomy" id="1776736"/>
    <lineage>
        <taxon>Bacteria</taxon>
        <taxon>Bacillati</taxon>
        <taxon>Actinomycetota</taxon>
        <taxon>Actinomycetes</taxon>
        <taxon>Propionibacteriales</taxon>
        <taxon>Nocardioidaceae</taxon>
        <taxon>Nocardioides</taxon>
    </lineage>
</organism>
<dbReference type="Gene3D" id="3.20.20.140">
    <property type="entry name" value="Metal-dependent hydrolases"/>
    <property type="match status" value="1"/>
</dbReference>
<dbReference type="InterPro" id="IPR032466">
    <property type="entry name" value="Metal_Hydrolase"/>
</dbReference>
<evidence type="ECO:0000313" key="2">
    <source>
        <dbReference type="EMBL" id="MFC7359999.1"/>
    </source>
</evidence>
<dbReference type="InterPro" id="IPR051781">
    <property type="entry name" value="Metallo-dep_Hydrolase"/>
</dbReference>
<keyword evidence="3" id="KW-1185">Reference proteome</keyword>
<evidence type="ECO:0000259" key="1">
    <source>
        <dbReference type="Pfam" id="PF01979"/>
    </source>
</evidence>
<proteinExistence type="predicted"/>
<dbReference type="PANTHER" id="PTHR43135">
    <property type="entry name" value="ALPHA-D-RIBOSE 1-METHYLPHOSPHONATE 5-TRIPHOSPHATE DIPHOSPHATASE"/>
    <property type="match status" value="1"/>
</dbReference>
<evidence type="ECO:0000313" key="3">
    <source>
        <dbReference type="Proteomes" id="UP001596524"/>
    </source>
</evidence>
<dbReference type="SUPFAM" id="SSF51338">
    <property type="entry name" value="Composite domain of metallo-dependent hydrolases"/>
    <property type="match status" value="1"/>
</dbReference>
<dbReference type="SUPFAM" id="SSF51556">
    <property type="entry name" value="Metallo-dependent hydrolases"/>
    <property type="match status" value="1"/>
</dbReference>
<feature type="domain" description="Amidohydrolase-related" evidence="1">
    <location>
        <begin position="54"/>
        <end position="404"/>
    </location>
</feature>
<protein>
    <submittedName>
        <fullName evidence="2">Amidohydrolase family protein</fullName>
    </submittedName>
</protein>